<dbReference type="OrthoDB" id="596266at2"/>
<evidence type="ECO:0000259" key="3">
    <source>
        <dbReference type="Pfam" id="PF19044"/>
    </source>
</evidence>
<dbReference type="PATRIC" id="fig|1166018.3.peg.5674"/>
<dbReference type="PANTHER" id="PTHR38467:SF1">
    <property type="entry name" value="CONJUGATIVE TRANSFER: ASSEMBLY"/>
    <property type="match status" value="1"/>
</dbReference>
<feature type="domain" description="TraG P-loop" evidence="3">
    <location>
        <begin position="411"/>
        <end position="826"/>
    </location>
</feature>
<dbReference type="PANTHER" id="PTHR38467">
    <property type="match status" value="1"/>
</dbReference>
<dbReference type="InterPro" id="IPR027417">
    <property type="entry name" value="P-loop_NTPase"/>
</dbReference>
<dbReference type="InterPro" id="IPR022509">
    <property type="entry name" value="Conjugation_ATPase_TraG"/>
</dbReference>
<dbReference type="AlphaFoldDB" id="I0KHF3"/>
<dbReference type="Pfam" id="PF19044">
    <property type="entry name" value="P-loop_TraG"/>
    <property type="match status" value="1"/>
</dbReference>
<geneLocation type="plasmid" evidence="4 5">
    <name>pFAES01</name>
</geneLocation>
<dbReference type="EMBL" id="HE796684">
    <property type="protein sequence ID" value="CCH03556.1"/>
    <property type="molecule type" value="Genomic_DNA"/>
</dbReference>
<keyword evidence="5" id="KW-1185">Reference proteome</keyword>
<evidence type="ECO:0000313" key="4">
    <source>
        <dbReference type="EMBL" id="CCH03556.1"/>
    </source>
</evidence>
<dbReference type="RefSeq" id="WP_015056736.1">
    <property type="nucleotide sequence ID" value="NC_019012.1"/>
</dbReference>
<dbReference type="Proteomes" id="UP000011058">
    <property type="component" value="Plasmid pFAES01"/>
</dbReference>
<dbReference type="NCBIfam" id="TIGR03783">
    <property type="entry name" value="Bac_Flav_CT_G"/>
    <property type="match status" value="1"/>
</dbReference>
<gene>
    <name evidence="4" type="primary">traG</name>
    <name evidence="4" type="ORF">FAES_pFAES01062</name>
</gene>
<dbReference type="HOGENOM" id="CLU_015522_2_0_10"/>
<dbReference type="KEGG" id="fae:FAES_pFAES01062"/>
<accession>I0KHF3</accession>
<evidence type="ECO:0000313" key="5">
    <source>
        <dbReference type="Proteomes" id="UP000011058"/>
    </source>
</evidence>
<dbReference type="InterPro" id="IPR053155">
    <property type="entry name" value="F-pilin_assembly_TraC"/>
</dbReference>
<keyword evidence="4" id="KW-0614">Plasmid</keyword>
<dbReference type="Gene3D" id="3.40.50.300">
    <property type="entry name" value="P-loop containing nucleotide triphosphate hydrolases"/>
    <property type="match status" value="1"/>
</dbReference>
<dbReference type="Pfam" id="PF12991">
    <property type="entry name" value="DUF3875"/>
    <property type="match status" value="1"/>
</dbReference>
<dbReference type="SUPFAM" id="SSF52540">
    <property type="entry name" value="P-loop containing nucleoside triphosphate hydrolases"/>
    <property type="match status" value="1"/>
</dbReference>
<dbReference type="InterPro" id="IPR043964">
    <property type="entry name" value="P-loop_TraG"/>
</dbReference>
<name>I0KHF3_9BACT</name>
<reference evidence="4 5" key="1">
    <citation type="journal article" date="2012" name="J. Bacteriol.">
        <title>Genome Sequence of Fibrella aestuarina BUZ 2T, a Filamentous Marine Bacterium.</title>
        <authorList>
            <person name="Filippini M."/>
            <person name="Qi W."/>
            <person name="Blom J."/>
            <person name="Goesmann A."/>
            <person name="Smits T.H."/>
            <person name="Bagheri H.C."/>
        </authorList>
    </citation>
    <scope>NUCLEOTIDE SEQUENCE [LARGE SCALE GENOMIC DNA]</scope>
    <source>
        <strain evidence="5">BUZ 2T</strain>
        <plasmid evidence="4 5">pFAES01</plasmid>
    </source>
</reference>
<organism evidence="4 5">
    <name type="scientific">Fibrella aestuarina BUZ 2</name>
    <dbReference type="NCBI Taxonomy" id="1166018"/>
    <lineage>
        <taxon>Bacteria</taxon>
        <taxon>Pseudomonadati</taxon>
        <taxon>Bacteroidota</taxon>
        <taxon>Cytophagia</taxon>
        <taxon>Cytophagales</taxon>
        <taxon>Spirosomataceae</taxon>
        <taxon>Fibrella</taxon>
    </lineage>
</organism>
<proteinExistence type="predicted"/>
<sequence>MKKSKSLAQLFPILCIDEPTGCLVSKNADITAAFELQALEIFAVSDGEYDALHDVLIRAAKVLPVGYMVHKQDLFIEDVYTPPFGNEFLRETNYVAWENERHFSDRPYLRHRCYLYITRPATSPLKRTSGQSSLLKRHLVPKEMQDSRTWAEFVDVVNQFAAIYQDSGKMKLHRLTPTELLDNGEHTGLFQRYFSLSLDDPTLHDIDLTNGLTIAGQRTHTYTLSELSDFPNEVYNSARLEQFSTDSSHFPISTGSALGMLLPFNHIYNQVLLIEDGHALTNELVKEVKRHTSFAAWSKENEVSIRSKDAFMEEVKDRNRRVVRAHYNVVVFHQDPDVADTYRSQTAAAISKLGFKPKLATYDAETLYWSCIPGNIAEIGADNLATCFLEEATALWNTETNYQDDFFCKNGLLLTDRFGRPCMVDPFFGPMERGIIANRNFMVIGPSGSGKSFSMNNLVYYLLAHGTHISLVDVGGSYKRLCTLMGGRYITYEADNPIEFNPFYIKDLNPDEETKDALANLLMALWKKDGEPATKAEEVTIANIVHEYYGAMRHMHDTGDDDSFPCFDTFYAFTRDTYPAIFARNMGSEREFNLNNFLYILRPFHADNQYGYLLNSRKNIDLMELPFVVYELDNIKDHPVLFPVTTIMIMNTYVRKLFSVRGVLKMLIIEEAWKALAKENFAQFLRWCSKTVRKHLGSLGVVTQEVDDLVGNAIVKDAIINNSPIKFLLDQSNYEKRFSEVMQTLSLSEKQANIILSINKGKDPNRPPYNDLALLLGDYCKVYGVEVSRVAYGTFTTERSKVEEIDDLAKTKYGNDLESAVKGWARGERAGGYLPVNAQGVPLLHPNGRPPRPLNGTEQYSRIP</sequence>
<dbReference type="eggNOG" id="COG3451">
    <property type="taxonomic scope" value="Bacteria"/>
</dbReference>
<feature type="region of interest" description="Disordered" evidence="1">
    <location>
        <begin position="842"/>
        <end position="864"/>
    </location>
</feature>
<dbReference type="Gene3D" id="1.10.8.730">
    <property type="match status" value="1"/>
</dbReference>
<evidence type="ECO:0000259" key="2">
    <source>
        <dbReference type="Pfam" id="PF12991"/>
    </source>
</evidence>
<dbReference type="InterPro" id="IPR024451">
    <property type="entry name" value="TraG_N_Bacteroidetes"/>
</dbReference>
<evidence type="ECO:0000256" key="1">
    <source>
        <dbReference type="SAM" id="MobiDB-lite"/>
    </source>
</evidence>
<feature type="domain" description="TraG N-terminal Bacteroidetes" evidence="2">
    <location>
        <begin position="2"/>
        <end position="53"/>
    </location>
</feature>
<protein>
    <submittedName>
        <fullName evidence="4">Protein traC</fullName>
    </submittedName>
</protein>